<dbReference type="EMBL" id="JADQBC010000054">
    <property type="protein sequence ID" value="MBR8828091.1"/>
    <property type="molecule type" value="Genomic_DNA"/>
</dbReference>
<dbReference type="AlphaFoldDB" id="A0A941GRZ8"/>
<dbReference type="Proteomes" id="UP000767446">
    <property type="component" value="Unassembled WGS sequence"/>
</dbReference>
<gene>
    <name evidence="1" type="ORF">DSM107014_09370</name>
</gene>
<protein>
    <submittedName>
        <fullName evidence="1">Uncharacterized protein</fullName>
    </submittedName>
</protein>
<evidence type="ECO:0000313" key="2">
    <source>
        <dbReference type="Proteomes" id="UP000767446"/>
    </source>
</evidence>
<proteinExistence type="predicted"/>
<organism evidence="1 2">
    <name type="scientific">Gomphosphaeria aponina SAG 52.96 = DSM 107014</name>
    <dbReference type="NCBI Taxonomy" id="1521640"/>
    <lineage>
        <taxon>Bacteria</taxon>
        <taxon>Bacillati</taxon>
        <taxon>Cyanobacteriota</taxon>
        <taxon>Cyanophyceae</taxon>
        <taxon>Oscillatoriophycideae</taxon>
        <taxon>Chroococcales</taxon>
        <taxon>Gomphosphaeriaceae</taxon>
        <taxon>Gomphosphaeria</taxon>
    </lineage>
</organism>
<name>A0A941GRZ8_9CHRO</name>
<evidence type="ECO:0000313" key="1">
    <source>
        <dbReference type="EMBL" id="MBR8828091.1"/>
    </source>
</evidence>
<comment type="caution">
    <text evidence="1">The sequence shown here is derived from an EMBL/GenBank/DDBJ whole genome shotgun (WGS) entry which is preliminary data.</text>
</comment>
<reference evidence="1" key="1">
    <citation type="submission" date="2021-02" db="EMBL/GenBank/DDBJ databases">
        <title>Metagenome analyses of Stigonema ocellatum DSM 106950, Chlorogloea purpurea SAG 13.99 and Gomphosphaeria aponina DSM 107014.</title>
        <authorList>
            <person name="Marter P."/>
            <person name="Huang S."/>
        </authorList>
    </citation>
    <scope>NUCLEOTIDE SEQUENCE</scope>
    <source>
        <strain evidence="1">JP213</strain>
    </source>
</reference>
<accession>A0A941GRZ8</accession>
<sequence length="69" mass="8069">MSFNTYKSITQVLLEFPFVYQEANFIEVKKWEIDPYFLSRLEMIMTEGVVFNSEAAICENIIAPILTEI</sequence>